<name>A0A0R0ACL8_9GAMM</name>
<dbReference type="InterPro" id="IPR039935">
    <property type="entry name" value="YML079W-like"/>
</dbReference>
<accession>A0A0R0ACL8</accession>
<feature type="domain" description="DUF985" evidence="1">
    <location>
        <begin position="6"/>
        <end position="138"/>
    </location>
</feature>
<dbReference type="CDD" id="cd06121">
    <property type="entry name" value="cupin_YML079wp"/>
    <property type="match status" value="1"/>
</dbReference>
<dbReference type="SUPFAM" id="SSF51182">
    <property type="entry name" value="RmlC-like cupins"/>
    <property type="match status" value="1"/>
</dbReference>
<evidence type="ECO:0000259" key="1">
    <source>
        <dbReference type="Pfam" id="PF06172"/>
    </source>
</evidence>
<comment type="caution">
    <text evidence="2">The sequence shown here is derived from an EMBL/GenBank/DDBJ whole genome shotgun (WGS) entry which is preliminary data.</text>
</comment>
<evidence type="ECO:0000313" key="3">
    <source>
        <dbReference type="Proteomes" id="UP000050836"/>
    </source>
</evidence>
<dbReference type="Gene3D" id="2.60.120.10">
    <property type="entry name" value="Jelly Rolls"/>
    <property type="match status" value="1"/>
</dbReference>
<dbReference type="InterPro" id="IPR009327">
    <property type="entry name" value="Cupin_DUF985"/>
</dbReference>
<organism evidence="2 3">
    <name type="scientific">Stenotrophomonas pictorum JCM 9942</name>
    <dbReference type="NCBI Taxonomy" id="1236960"/>
    <lineage>
        <taxon>Bacteria</taxon>
        <taxon>Pseudomonadati</taxon>
        <taxon>Pseudomonadota</taxon>
        <taxon>Gammaproteobacteria</taxon>
        <taxon>Lysobacterales</taxon>
        <taxon>Lysobacteraceae</taxon>
        <taxon>Stenotrophomonas</taxon>
    </lineage>
</organism>
<dbReference type="RefSeq" id="WP_054657706.1">
    <property type="nucleotide sequence ID" value="NZ_BAZI01000033.1"/>
</dbReference>
<dbReference type="AlphaFoldDB" id="A0A0R0ACL8"/>
<dbReference type="PANTHER" id="PTHR33387">
    <property type="entry name" value="RMLC-LIKE JELLY ROLL FOLD PROTEIN"/>
    <property type="match status" value="1"/>
</dbReference>
<dbReference type="EMBL" id="LLXS01000017">
    <property type="protein sequence ID" value="KRG42662.1"/>
    <property type="molecule type" value="Genomic_DNA"/>
</dbReference>
<dbReference type="Pfam" id="PF06172">
    <property type="entry name" value="Cupin_5"/>
    <property type="match status" value="1"/>
</dbReference>
<dbReference type="InterPro" id="IPR011051">
    <property type="entry name" value="RmlC_Cupin_sf"/>
</dbReference>
<evidence type="ECO:0000313" key="2">
    <source>
        <dbReference type="EMBL" id="KRG42662.1"/>
    </source>
</evidence>
<dbReference type="InterPro" id="IPR014710">
    <property type="entry name" value="RmlC-like_jellyroll"/>
</dbReference>
<reference evidence="2 3" key="1">
    <citation type="submission" date="2015-10" db="EMBL/GenBank/DDBJ databases">
        <title>Genome sequencing and analysis of members of genus Stenotrophomonas.</title>
        <authorList>
            <person name="Patil P.P."/>
            <person name="Midha S."/>
            <person name="Patil P.B."/>
        </authorList>
    </citation>
    <scope>NUCLEOTIDE SEQUENCE [LARGE SCALE GENOMIC DNA]</scope>
    <source>
        <strain evidence="2 3">JCM 9942</strain>
    </source>
</reference>
<dbReference type="Proteomes" id="UP000050836">
    <property type="component" value="Unassembled WGS sequence"/>
</dbReference>
<sequence>MGGQVEQLVSQLQLGPHPEGGFFRRFHESPQQVVVEGVTRPALTAIHYLLGAGQGSAWHRIDAEEVWQWQAGEPLELLLWEGGESPVRRTVLGAVAQGRVSLAIVPRGMWQAARPLGSHALVSCLVAPGFVWSGFELMDPQGPAARLLRLRDSWI</sequence>
<keyword evidence="3" id="KW-1185">Reference proteome</keyword>
<dbReference type="OrthoDB" id="9798288at2"/>
<gene>
    <name evidence="2" type="ORF">ARC78_08155</name>
</gene>
<protein>
    <recommendedName>
        <fullName evidence="1">DUF985 domain-containing protein</fullName>
    </recommendedName>
</protein>
<dbReference type="PANTHER" id="PTHR33387:SF3">
    <property type="entry name" value="DUF985 DOMAIN-CONTAINING PROTEIN"/>
    <property type="match status" value="1"/>
</dbReference>
<proteinExistence type="predicted"/>